<proteinExistence type="predicted"/>
<reference evidence="2 3" key="1">
    <citation type="journal article" date="2019" name="ISME J.">
        <title>Isolation and characterization of a thermophilic sulfur- and iron-reducing thaumarchaeote from a terrestrial acidic hot spring.</title>
        <authorList>
            <person name="Kato S."/>
            <person name="Itoh T."/>
            <person name="Yuki M."/>
            <person name="Nagamori M."/>
            <person name="Ohnishi M."/>
            <person name="Uematsu K."/>
            <person name="Suzuki K."/>
            <person name="Takashina T."/>
            <person name="Ohkuma M."/>
        </authorList>
    </citation>
    <scope>NUCLEOTIDE SEQUENCE [LARGE SCALE GENOMIC DNA]</scope>
    <source>
        <strain evidence="2 3">NAS-02</strain>
    </source>
</reference>
<dbReference type="Proteomes" id="UP000509448">
    <property type="component" value="Chromosome"/>
</dbReference>
<dbReference type="EMBL" id="AP018732">
    <property type="protein sequence ID" value="BBE42410.1"/>
    <property type="molecule type" value="Genomic_DNA"/>
</dbReference>
<protein>
    <submittedName>
        <fullName evidence="2">Uncharacterized protein</fullName>
    </submittedName>
</protein>
<accession>A0A4V0P1P2</accession>
<name>A0A4V0P1P2_9ARCH</name>
<feature type="transmembrane region" description="Helical" evidence="1">
    <location>
        <begin position="308"/>
        <end position="325"/>
    </location>
</feature>
<evidence type="ECO:0000313" key="2">
    <source>
        <dbReference type="EMBL" id="BBE42410.1"/>
    </source>
</evidence>
<gene>
    <name evidence="2" type="ORF">NAS2_1021</name>
</gene>
<feature type="transmembrane region" description="Helical" evidence="1">
    <location>
        <begin position="400"/>
        <end position="420"/>
    </location>
</feature>
<evidence type="ECO:0000313" key="3">
    <source>
        <dbReference type="Proteomes" id="UP000509448"/>
    </source>
</evidence>
<keyword evidence="1" id="KW-0472">Membrane</keyword>
<feature type="transmembrane region" description="Helical" evidence="1">
    <location>
        <begin position="272"/>
        <end position="296"/>
    </location>
</feature>
<evidence type="ECO:0000256" key="1">
    <source>
        <dbReference type="SAM" id="Phobius"/>
    </source>
</evidence>
<organism evidence="2 3">
    <name type="scientific">Conexivisphaera calida</name>
    <dbReference type="NCBI Taxonomy" id="1874277"/>
    <lineage>
        <taxon>Archaea</taxon>
        <taxon>Nitrososphaerota</taxon>
        <taxon>Conexivisphaeria</taxon>
        <taxon>Conexivisphaerales</taxon>
        <taxon>Conexivisphaeraceae</taxon>
        <taxon>Conexivisphaera</taxon>
    </lineage>
</organism>
<sequence>MGMRPHLPRPSARAAEAYRKWLSLAVLLFALASFVIPAFAAAQTASGPVNLNIYNLNVSQVPLFTREPRGVTVNPYGNDANISGVISLTGDYAYQQTVTNNVSTTVNVPGSSSTGHLGNATVTVSAGGGVGRTVVNYTSVVPNAAPIYLTGTVTLYYKSSNGTSYETQNIAFGGPYYTDESVAFYNVFNISYDDAYYAVVQVEATSGPDGTGSVLAETTATPSNPYYGTAHNVAFAQNIWIGIVALPVFNDTAFGAWVKSGIFSPTVPVGGLYNIMAIIGLIVLAFSVVFGFIPMGRRDREYGLGPQLANIAVGVGVILVFPYVYDHIANLMNYLNAYLIAYPEPYTTFLARLWEIQTNIITPPTTSIVAWFMTFVFGLAYAVVWVIAWIMIFFIGTARILLIAAMLVMFPLSVALRDIPFTSKLGRMIEDTLFGLMLATILSASMLSTASWLLTNWNSPTNIFVMGGFQPQWVAIAAILGALLAPTVLAPLTSTLFETTSEVAMFGGAVGMNIAYGGLGGGMGAVQNLGGGLPGAGAAGGGGGGAAGAVGAMAPISRWRKAGVFIAGAGRGAGVFAAHEFLTAPIRYGGGPVAHPRILERLAGHA</sequence>
<keyword evidence="1" id="KW-0812">Transmembrane</keyword>
<feature type="transmembrane region" description="Helical" evidence="1">
    <location>
        <begin position="473"/>
        <end position="492"/>
    </location>
</feature>
<dbReference type="AlphaFoldDB" id="A0A4V0P1P2"/>
<feature type="transmembrane region" description="Helical" evidence="1">
    <location>
        <begin position="368"/>
        <end position="394"/>
    </location>
</feature>
<feature type="transmembrane region" description="Helical" evidence="1">
    <location>
        <begin position="432"/>
        <end position="453"/>
    </location>
</feature>
<keyword evidence="1" id="KW-1133">Transmembrane helix</keyword>
<keyword evidence="3" id="KW-1185">Reference proteome</keyword>
<dbReference type="KEGG" id="ccai:NAS2_1021"/>